<dbReference type="RefSeq" id="WP_004355139.1">
    <property type="nucleotide sequence ID" value="NZ_JACHLP010000005.1"/>
</dbReference>
<dbReference type="Pfam" id="PF14454">
    <property type="entry name" value="Prok_Ub"/>
    <property type="match status" value="1"/>
</dbReference>
<dbReference type="AlphaFoldDB" id="A0A840LCC6"/>
<accession>A0A840LCC6</accession>
<dbReference type="EMBL" id="JACHLP010000005">
    <property type="protein sequence ID" value="MBB4844343.1"/>
    <property type="molecule type" value="Genomic_DNA"/>
</dbReference>
<dbReference type="InterPro" id="IPR032866">
    <property type="entry name" value="Prok_Ub"/>
</dbReference>
<reference evidence="1 2" key="1">
    <citation type="submission" date="2020-08" db="EMBL/GenBank/DDBJ databases">
        <title>Functional genomics of gut bacteria from endangered species of beetles.</title>
        <authorList>
            <person name="Carlos-Shanley C."/>
        </authorList>
    </citation>
    <scope>NUCLEOTIDE SEQUENCE [LARGE SCALE GENOMIC DNA]</scope>
    <source>
        <strain evidence="1 2">S00239</strain>
    </source>
</reference>
<dbReference type="Proteomes" id="UP000562027">
    <property type="component" value="Unassembled WGS sequence"/>
</dbReference>
<name>A0A840LCC6_9BURK</name>
<gene>
    <name evidence="1" type="ORF">HNP55_002879</name>
</gene>
<protein>
    <submittedName>
        <fullName evidence="1">PRTRC genetic system protein C</fullName>
    </submittedName>
</protein>
<sequence length="144" mass="15427">MTIAINEIQRVFRYNGVALPDVPGMTPREVRDLYSAQYPELISAEIEAGEVAGGVQEYTFRKAVGTKGCTSGEGSRLAALKADVEAEAKGATDVRGKLARALARPGSQQRGGAWGAFVLQSMRHRGERQAARVLPDSDMLAPLP</sequence>
<comment type="caution">
    <text evidence="1">The sequence shown here is derived from an EMBL/GenBank/DDBJ whole genome shotgun (WGS) entry which is preliminary data.</text>
</comment>
<evidence type="ECO:0000313" key="2">
    <source>
        <dbReference type="Proteomes" id="UP000562027"/>
    </source>
</evidence>
<evidence type="ECO:0000313" key="1">
    <source>
        <dbReference type="EMBL" id="MBB4844343.1"/>
    </source>
</evidence>
<keyword evidence="2" id="KW-1185">Reference proteome</keyword>
<dbReference type="NCBIfam" id="TIGR03738">
    <property type="entry name" value="PRTRC_C"/>
    <property type="match status" value="1"/>
</dbReference>
<dbReference type="InterPro" id="IPR022289">
    <property type="entry name" value="PRTRC_protein-C"/>
</dbReference>
<proteinExistence type="predicted"/>
<organism evidence="1 2">
    <name type="scientific">Roseateles oligotrophus</name>
    <dbReference type="NCBI Taxonomy" id="1769250"/>
    <lineage>
        <taxon>Bacteria</taxon>
        <taxon>Pseudomonadati</taxon>
        <taxon>Pseudomonadota</taxon>
        <taxon>Betaproteobacteria</taxon>
        <taxon>Burkholderiales</taxon>
        <taxon>Sphaerotilaceae</taxon>
        <taxon>Roseateles</taxon>
    </lineage>
</organism>